<dbReference type="GO" id="GO:0004725">
    <property type="term" value="F:protein tyrosine phosphatase activity"/>
    <property type="evidence" value="ECO:0007669"/>
    <property type="project" value="UniProtKB-EC"/>
</dbReference>
<protein>
    <recommendedName>
        <fullName evidence="2">protein-tyrosine-phosphatase</fullName>
        <ecNumber evidence="2">3.1.3.48</ecNumber>
    </recommendedName>
</protein>
<dbReference type="EMBL" id="JRHA01000004">
    <property type="protein sequence ID" value="PQK14224.1"/>
    <property type="molecule type" value="Genomic_DNA"/>
</dbReference>
<dbReference type="Gene3D" id="3.40.250.10">
    <property type="entry name" value="Rhodanese-like domain"/>
    <property type="match status" value="1"/>
</dbReference>
<dbReference type="SMART" id="SM00404">
    <property type="entry name" value="PTPc_motif"/>
    <property type="match status" value="1"/>
</dbReference>
<dbReference type="OrthoDB" id="6058203at2759"/>
<dbReference type="CDD" id="cd01446">
    <property type="entry name" value="DSP_MapKP"/>
    <property type="match status" value="1"/>
</dbReference>
<dbReference type="PROSITE" id="PS50056">
    <property type="entry name" value="TYR_PHOSPHATASE_2"/>
    <property type="match status" value="1"/>
</dbReference>
<dbReference type="PRINTS" id="PR00700">
    <property type="entry name" value="PRTYPHPHTASE"/>
</dbReference>
<dbReference type="PROSITE" id="PS50206">
    <property type="entry name" value="RHODANESE_3"/>
    <property type="match status" value="1"/>
</dbReference>
<feature type="compositionally biased region" description="Polar residues" evidence="3">
    <location>
        <begin position="1"/>
        <end position="22"/>
    </location>
</feature>
<organism evidence="7 8">
    <name type="scientific">Beauveria bassiana</name>
    <name type="common">White muscardine disease fungus</name>
    <name type="synonym">Tritirachium shiotae</name>
    <dbReference type="NCBI Taxonomy" id="176275"/>
    <lineage>
        <taxon>Eukaryota</taxon>
        <taxon>Fungi</taxon>
        <taxon>Dikarya</taxon>
        <taxon>Ascomycota</taxon>
        <taxon>Pezizomycotina</taxon>
        <taxon>Sordariomycetes</taxon>
        <taxon>Hypocreomycetidae</taxon>
        <taxon>Hypocreales</taxon>
        <taxon>Cordycipitaceae</taxon>
        <taxon>Beauveria</taxon>
    </lineage>
</organism>
<comment type="similarity">
    <text evidence="1">Belongs to the protein-tyrosine phosphatase family. Non-receptor class subfamily.</text>
</comment>
<evidence type="ECO:0000313" key="7">
    <source>
        <dbReference type="EMBL" id="PQK14224.1"/>
    </source>
</evidence>
<feature type="domain" description="Tyrosine-protein phosphatase" evidence="4">
    <location>
        <begin position="548"/>
        <end position="920"/>
    </location>
</feature>
<dbReference type="Pfam" id="PF00581">
    <property type="entry name" value="Rhodanese"/>
    <property type="match status" value="1"/>
</dbReference>
<sequence>MSVQYAMTAHTTRTPGVSSPHNISRRPSRTVTKSTTPITSPCAAFSVGQNHPPKSSPSRRTQARAPSPNYFGLVIDSNVEVADSSAPGKDNWSPGSSIKSFAAALPKTVPLEPNSEFEAFRRQADRNRGPSFALPTTSHVPSASTHMARPRPARWHSHSNEPASEPSSFRLALNRIRADIGSGASKKLDADQNGLRDSAYVSMDSNRNSDVSLKPPQLVGLPRVASPLPIEDTRQQLQQPSNTTLPADYLQERFTLNEPRPRRSSPSIGNLARASTLPMKLDIVQSPFISGDQLVNIMDTGDMDGILLIDVRSVQNFSQSRIRHALNLCIPTTLLKRATFGIEKLQQTFQDSINSTKFNRWRDMQWIIVYDTNASDNRDAFTAQSMIKKFTAANYSGKTAILRGGFNLFRQSFPSYVDNEPAQPPATRSQNATADSNALAPVIGGVMLPTSMQEPNPFFSNIRQNMDLADGVGQFDVHLPDGLDTSWLPTWLCEAAAPGDHGKKVSDKFLHIEQDEQSRMRGAYAAFNPNNAKSANNIQLCGVEKGGKNRYKDILPFEHSRVRLKNKSPGSCDYINASKLSASRSNKKYIATQGPLPATFKDFWSVVWDQDVRVIVMLTATTEGGQLKCHPYWENREYGPIRLRPLSEKKASLDMDKYRPDSNSTPAQSSSERGRRRANTTTAFEAVPSFSPNEEAPYVIIRKFALSHSSHPFAPIREITHLHFPGWPDFGTPAKPSHLLALVELANVMQRASLPVETSTIVDSRKASGGALPVTWNDGPEVDENSRPMLVHCSAGCGRTGAFCTVDSVVDMMKRKRQADLTGITVKDKEGDVDMLGPADGVVSTMPSDSYFQMDLGSSGTQVANLPHQQPKSARLDTTWLRDDSIDLIQKTVQDFRQQRLSTVQSLRQYVLCYETVLEWMHCMQDRTTSTVAGRKRSGSLTLTLPH</sequence>
<evidence type="ECO:0000259" key="4">
    <source>
        <dbReference type="PROSITE" id="PS50055"/>
    </source>
</evidence>
<feature type="domain" description="Rhodanese" evidence="6">
    <location>
        <begin position="302"/>
        <end position="418"/>
    </location>
</feature>
<feature type="compositionally biased region" description="Polar residues" evidence="3">
    <location>
        <begin position="47"/>
        <end position="60"/>
    </location>
</feature>
<accession>A0A2S7YDY3</accession>
<dbReference type="InterPro" id="IPR016130">
    <property type="entry name" value="Tyr_Pase_AS"/>
</dbReference>
<dbReference type="PANTHER" id="PTHR19134">
    <property type="entry name" value="RECEPTOR-TYPE TYROSINE-PROTEIN PHOSPHATASE"/>
    <property type="match status" value="1"/>
</dbReference>
<evidence type="ECO:0000259" key="5">
    <source>
        <dbReference type="PROSITE" id="PS50056"/>
    </source>
</evidence>
<dbReference type="Gene3D" id="3.90.190.10">
    <property type="entry name" value="Protein tyrosine phosphatase superfamily"/>
    <property type="match status" value="1"/>
</dbReference>
<dbReference type="InterPro" id="IPR001763">
    <property type="entry name" value="Rhodanese-like_dom"/>
</dbReference>
<feature type="region of interest" description="Disordered" evidence="3">
    <location>
        <begin position="126"/>
        <end position="167"/>
    </location>
</feature>
<dbReference type="Pfam" id="PF00102">
    <property type="entry name" value="Y_phosphatase"/>
    <property type="match status" value="1"/>
</dbReference>
<evidence type="ECO:0000259" key="6">
    <source>
        <dbReference type="PROSITE" id="PS50206"/>
    </source>
</evidence>
<dbReference type="PROSITE" id="PS50055">
    <property type="entry name" value="TYR_PHOSPHATASE_PTP"/>
    <property type="match status" value="1"/>
</dbReference>
<dbReference type="PANTHER" id="PTHR19134:SF561">
    <property type="entry name" value="PROTEIN TYROSINE PHOSPHATASE 36E, ISOFORM A"/>
    <property type="match status" value="1"/>
</dbReference>
<dbReference type="SMART" id="SM00194">
    <property type="entry name" value="PTPc"/>
    <property type="match status" value="1"/>
</dbReference>
<name>A0A2S7YDY3_BEABA</name>
<dbReference type="InterPro" id="IPR036873">
    <property type="entry name" value="Rhodanese-like_dom_sf"/>
</dbReference>
<dbReference type="CDD" id="cd18533">
    <property type="entry name" value="PTP_fungal"/>
    <property type="match status" value="1"/>
</dbReference>
<dbReference type="InterPro" id="IPR003595">
    <property type="entry name" value="Tyr_Pase_cat"/>
</dbReference>
<comment type="caution">
    <text evidence="7">The sequence shown here is derived from an EMBL/GenBank/DDBJ whole genome shotgun (WGS) entry which is preliminary data.</text>
</comment>
<evidence type="ECO:0000256" key="3">
    <source>
        <dbReference type="SAM" id="MobiDB-lite"/>
    </source>
</evidence>
<evidence type="ECO:0000256" key="1">
    <source>
        <dbReference type="ARBA" id="ARBA00009649"/>
    </source>
</evidence>
<dbReference type="PROSITE" id="PS00383">
    <property type="entry name" value="TYR_PHOSPHATASE_1"/>
    <property type="match status" value="1"/>
</dbReference>
<dbReference type="InterPro" id="IPR000387">
    <property type="entry name" value="Tyr_Pase_dom"/>
</dbReference>
<feature type="compositionally biased region" description="Polar residues" evidence="3">
    <location>
        <begin position="134"/>
        <end position="145"/>
    </location>
</feature>
<feature type="compositionally biased region" description="Basic residues" evidence="3">
    <location>
        <begin position="148"/>
        <end position="157"/>
    </location>
</feature>
<proteinExistence type="inferred from homology"/>
<dbReference type="AlphaFoldDB" id="A0A2S7YDY3"/>
<feature type="compositionally biased region" description="Polar residues" evidence="3">
    <location>
        <begin position="661"/>
        <end position="671"/>
    </location>
</feature>
<gene>
    <name evidence="7" type="ORF">BB8028_0004g11540</name>
</gene>
<feature type="compositionally biased region" description="Polar residues" evidence="3">
    <location>
        <begin position="29"/>
        <end position="39"/>
    </location>
</feature>
<dbReference type="InterPro" id="IPR029021">
    <property type="entry name" value="Prot-tyrosine_phosphatase-like"/>
</dbReference>
<evidence type="ECO:0000313" key="8">
    <source>
        <dbReference type="Proteomes" id="UP000237441"/>
    </source>
</evidence>
<dbReference type="EC" id="3.1.3.48" evidence="2"/>
<feature type="region of interest" description="Disordered" evidence="3">
    <location>
        <begin position="1"/>
        <end position="70"/>
    </location>
</feature>
<dbReference type="Proteomes" id="UP000237441">
    <property type="component" value="Unassembled WGS sequence"/>
</dbReference>
<feature type="domain" description="Tyrosine specific protein phosphatases" evidence="5">
    <location>
        <begin position="784"/>
        <end position="809"/>
    </location>
</feature>
<dbReference type="SUPFAM" id="SSF52799">
    <property type="entry name" value="(Phosphotyrosine protein) phosphatases II"/>
    <property type="match status" value="1"/>
</dbReference>
<dbReference type="InterPro" id="IPR050348">
    <property type="entry name" value="Protein-Tyr_Phosphatase"/>
</dbReference>
<dbReference type="SUPFAM" id="SSF52821">
    <property type="entry name" value="Rhodanese/Cell cycle control phosphatase"/>
    <property type="match status" value="1"/>
</dbReference>
<reference evidence="7 8" key="1">
    <citation type="submission" date="2016-07" db="EMBL/GenBank/DDBJ databases">
        <title>Comparative genomics of the entomopathogenic fungus Beauveria bassiana.</title>
        <authorList>
            <person name="Valero Jimenez C.A."/>
            <person name="Zwaan B.J."/>
            <person name="Van Kan J.A."/>
            <person name="Takken W."/>
            <person name="Debets A.J."/>
            <person name="Schoustra S.E."/>
            <person name="Koenraadt C.J."/>
        </authorList>
    </citation>
    <scope>NUCLEOTIDE SEQUENCE [LARGE SCALE GENOMIC DNA]</scope>
    <source>
        <strain evidence="7 8">ARSEF 8028</strain>
    </source>
</reference>
<feature type="region of interest" description="Disordered" evidence="3">
    <location>
        <begin position="653"/>
        <end position="679"/>
    </location>
</feature>
<evidence type="ECO:0000256" key="2">
    <source>
        <dbReference type="ARBA" id="ARBA00013064"/>
    </source>
</evidence>
<dbReference type="InterPro" id="IPR000242">
    <property type="entry name" value="PTP_cat"/>
</dbReference>